<evidence type="ECO:0000256" key="6">
    <source>
        <dbReference type="ARBA" id="ARBA00022989"/>
    </source>
</evidence>
<sequence length="196" mass="21804">MLEKLSARLTEALLRRGAAEESKRELFEYGFQITLSTLLWLATITVIGLVFFDWRFLLCYLLFYLPIRQFAGGYHCSTYGGCYALSNLMFLAVCLGGRALQDPGWKLPVLALGALALLFIFWQAPVMNPSNPLSKRGIRKNRNSARLFVLLDGAGLLLLSLLGTGLIPLSVSALTVFSVACLMIAEKLAERRRILQ</sequence>
<keyword evidence="10" id="KW-1185">Reference proteome</keyword>
<dbReference type="EMBL" id="JANFZH010000005">
    <property type="protein sequence ID" value="MCQ4838978.1"/>
    <property type="molecule type" value="Genomic_DNA"/>
</dbReference>
<evidence type="ECO:0000256" key="4">
    <source>
        <dbReference type="ARBA" id="ARBA00022692"/>
    </source>
</evidence>
<evidence type="ECO:0000256" key="5">
    <source>
        <dbReference type="ARBA" id="ARBA00022801"/>
    </source>
</evidence>
<evidence type="ECO:0000256" key="8">
    <source>
        <dbReference type="SAM" id="Phobius"/>
    </source>
</evidence>
<dbReference type="RefSeq" id="WP_066862100.1">
    <property type="nucleotide sequence ID" value="NZ_CABKVV010000012.1"/>
</dbReference>
<proteinExistence type="predicted"/>
<keyword evidence="1" id="KW-1003">Cell membrane</keyword>
<accession>A0ABT1RWL1</accession>
<evidence type="ECO:0000256" key="1">
    <source>
        <dbReference type="ARBA" id="ARBA00022475"/>
    </source>
</evidence>
<reference evidence="9 10" key="1">
    <citation type="submission" date="2022-06" db="EMBL/GenBank/DDBJ databases">
        <title>Isolation of gut microbiota from human fecal samples.</title>
        <authorList>
            <person name="Pamer E.G."/>
            <person name="Barat B."/>
            <person name="Waligurski E."/>
            <person name="Medina S."/>
            <person name="Paddock L."/>
            <person name="Mostad J."/>
        </authorList>
    </citation>
    <scope>NUCLEOTIDE SEQUENCE [LARGE SCALE GENOMIC DNA]</scope>
    <source>
        <strain evidence="9 10">DFI.9.73</strain>
    </source>
</reference>
<evidence type="ECO:0000256" key="7">
    <source>
        <dbReference type="ARBA" id="ARBA00023136"/>
    </source>
</evidence>
<gene>
    <name evidence="9" type="ORF">NE695_03490</name>
</gene>
<feature type="transmembrane region" description="Helical" evidence="8">
    <location>
        <begin position="145"/>
        <end position="163"/>
    </location>
</feature>
<feature type="transmembrane region" description="Helical" evidence="8">
    <location>
        <begin position="105"/>
        <end position="124"/>
    </location>
</feature>
<organism evidence="9 10">
    <name type="scientific">Neglectibacter timonensis</name>
    <dbReference type="NCBI Taxonomy" id="1776382"/>
    <lineage>
        <taxon>Bacteria</taxon>
        <taxon>Bacillati</taxon>
        <taxon>Bacillota</taxon>
        <taxon>Clostridia</taxon>
        <taxon>Eubacteriales</taxon>
        <taxon>Oscillospiraceae</taxon>
        <taxon>Neglectibacter</taxon>
    </lineage>
</organism>
<evidence type="ECO:0000256" key="2">
    <source>
        <dbReference type="ARBA" id="ARBA00022654"/>
    </source>
</evidence>
<feature type="transmembrane region" description="Helical" evidence="8">
    <location>
        <begin position="38"/>
        <end position="65"/>
    </location>
</feature>
<evidence type="ECO:0000313" key="9">
    <source>
        <dbReference type="EMBL" id="MCQ4838978.1"/>
    </source>
</evidence>
<keyword evidence="2" id="KW-0673">Quorum sensing</keyword>
<keyword evidence="6 8" id="KW-1133">Transmembrane helix</keyword>
<keyword evidence="7 8" id="KW-0472">Membrane</keyword>
<keyword evidence="4 8" id="KW-0812">Transmembrane</keyword>
<evidence type="ECO:0000256" key="3">
    <source>
        <dbReference type="ARBA" id="ARBA00022670"/>
    </source>
</evidence>
<dbReference type="GeneID" id="90531762"/>
<name>A0ABT1RWL1_9FIRM</name>
<protein>
    <submittedName>
        <fullName evidence="9">Accessory gene regulator B family protein</fullName>
    </submittedName>
</protein>
<evidence type="ECO:0000313" key="10">
    <source>
        <dbReference type="Proteomes" id="UP001524473"/>
    </source>
</evidence>
<dbReference type="Proteomes" id="UP001524473">
    <property type="component" value="Unassembled WGS sequence"/>
</dbReference>
<dbReference type="Pfam" id="PF04647">
    <property type="entry name" value="AgrB"/>
    <property type="match status" value="1"/>
</dbReference>
<comment type="caution">
    <text evidence="9">The sequence shown here is derived from an EMBL/GenBank/DDBJ whole genome shotgun (WGS) entry which is preliminary data.</text>
</comment>
<dbReference type="SMART" id="SM00793">
    <property type="entry name" value="AgrB"/>
    <property type="match status" value="1"/>
</dbReference>
<dbReference type="InterPro" id="IPR006741">
    <property type="entry name" value="AgrB"/>
</dbReference>
<feature type="transmembrane region" description="Helical" evidence="8">
    <location>
        <begin position="77"/>
        <end position="99"/>
    </location>
</feature>
<keyword evidence="3" id="KW-0645">Protease</keyword>
<keyword evidence="5" id="KW-0378">Hydrolase</keyword>